<organism evidence="2 3">
    <name type="scientific">Nocardia rhizosphaerae</name>
    <dbReference type="NCBI Taxonomy" id="1691571"/>
    <lineage>
        <taxon>Bacteria</taxon>
        <taxon>Bacillati</taxon>
        <taxon>Actinomycetota</taxon>
        <taxon>Actinomycetes</taxon>
        <taxon>Mycobacteriales</taxon>
        <taxon>Nocardiaceae</taxon>
        <taxon>Nocardia</taxon>
    </lineage>
</organism>
<dbReference type="InterPro" id="IPR025643">
    <property type="entry name" value="R2K_3"/>
</dbReference>
<feature type="domain" description="ATP-grasp" evidence="1">
    <location>
        <begin position="138"/>
        <end position="287"/>
    </location>
</feature>
<reference evidence="3" key="1">
    <citation type="journal article" date="2019" name="Int. J. Syst. Evol. Microbiol.">
        <title>The Global Catalogue of Microorganisms (GCM) 10K type strain sequencing project: providing services to taxonomists for standard genome sequencing and annotation.</title>
        <authorList>
            <consortium name="The Broad Institute Genomics Platform"/>
            <consortium name="The Broad Institute Genome Sequencing Center for Infectious Disease"/>
            <person name="Wu L."/>
            <person name="Ma J."/>
        </authorList>
    </citation>
    <scope>NUCLEOTIDE SEQUENCE [LARGE SCALE GENOMIC DNA]</scope>
    <source>
        <strain evidence="3">CGMCC 4.7204</strain>
    </source>
</reference>
<dbReference type="Proteomes" id="UP001595767">
    <property type="component" value="Unassembled WGS sequence"/>
</dbReference>
<evidence type="ECO:0000259" key="1">
    <source>
        <dbReference type="Pfam" id="PF14243"/>
    </source>
</evidence>
<protein>
    <submittedName>
        <fullName evidence="2">ATP-grasp domain-containing protein</fullName>
    </submittedName>
</protein>
<keyword evidence="3" id="KW-1185">Reference proteome</keyword>
<proteinExistence type="predicted"/>
<dbReference type="RefSeq" id="WP_378552355.1">
    <property type="nucleotide sequence ID" value="NZ_JBHSBA010000011.1"/>
</dbReference>
<comment type="caution">
    <text evidence="2">The sequence shown here is derived from an EMBL/GenBank/DDBJ whole genome shotgun (WGS) entry which is preliminary data.</text>
</comment>
<name>A0ABV8L8W8_9NOCA</name>
<sequence length="292" mass="31170">MPATLLFCSDPLNPRRVDDHFAAQADAVLAAGGTVALLDHDALSGGDPAAAVRRVPKSGGPMWYRGWMIPVDRYRALARALAERGCALAVSPENYAKAHELPGWYEIFAELTPPSRWAATTPGKVPGEPVLAGLAGALGAGPGIVKDYVKSRKHEWDTACYVPDLGDGSALRRIVERFVELQGRYLAGGIVLRRFEDFTEDGGGRAVEARVWWLDGEPALVGPHPDDPTVCPEPDLSAVARAVSALGCRFVTTDVARRADGSWRVIEVGDGQVSDLPSTVDATALIGRLVAR</sequence>
<accession>A0ABV8L8W8</accession>
<evidence type="ECO:0000313" key="3">
    <source>
        <dbReference type="Proteomes" id="UP001595767"/>
    </source>
</evidence>
<dbReference type="EMBL" id="JBHSBA010000011">
    <property type="protein sequence ID" value="MFC4127153.1"/>
    <property type="molecule type" value="Genomic_DNA"/>
</dbReference>
<gene>
    <name evidence="2" type="ORF">ACFOW8_19670</name>
</gene>
<evidence type="ECO:0000313" key="2">
    <source>
        <dbReference type="EMBL" id="MFC4127153.1"/>
    </source>
</evidence>
<dbReference type="Pfam" id="PF14243">
    <property type="entry name" value="R2K_3"/>
    <property type="match status" value="1"/>
</dbReference>